<keyword evidence="5" id="KW-0653">Protein transport</keyword>
<comment type="subcellular location">
    <subcellularLocation>
        <location evidence="2">Cytoplasm</location>
    </subcellularLocation>
    <subcellularLocation>
        <location evidence="1">Nucleus</location>
    </subcellularLocation>
</comment>
<evidence type="ECO:0000256" key="5">
    <source>
        <dbReference type="ARBA" id="ARBA00022927"/>
    </source>
</evidence>
<keyword evidence="3" id="KW-0813">Transport</keyword>
<gene>
    <name evidence="8" type="ORF">BSTOLATCC_MIC53553</name>
</gene>
<name>A0AAU9K0E7_9CILI</name>
<dbReference type="GO" id="GO:0031267">
    <property type="term" value="F:small GTPase binding"/>
    <property type="evidence" value="ECO:0007669"/>
    <property type="project" value="InterPro"/>
</dbReference>
<evidence type="ECO:0000313" key="9">
    <source>
        <dbReference type="Proteomes" id="UP001162131"/>
    </source>
</evidence>
<organism evidence="8 9">
    <name type="scientific">Blepharisma stoltei</name>
    <dbReference type="NCBI Taxonomy" id="1481888"/>
    <lineage>
        <taxon>Eukaryota</taxon>
        <taxon>Sar</taxon>
        <taxon>Alveolata</taxon>
        <taxon>Ciliophora</taxon>
        <taxon>Postciliodesmatophora</taxon>
        <taxon>Heterotrichea</taxon>
        <taxon>Heterotrichida</taxon>
        <taxon>Blepharismidae</taxon>
        <taxon>Blepharisma</taxon>
    </lineage>
</organism>
<evidence type="ECO:0000256" key="6">
    <source>
        <dbReference type="ARBA" id="ARBA00023242"/>
    </source>
</evidence>
<feature type="domain" description="Importin N-terminal" evidence="7">
    <location>
        <begin position="24"/>
        <end position="95"/>
    </location>
</feature>
<keyword evidence="4" id="KW-0963">Cytoplasm</keyword>
<dbReference type="Pfam" id="PF08506">
    <property type="entry name" value="Cse1"/>
    <property type="match status" value="1"/>
</dbReference>
<keyword evidence="6" id="KW-0539">Nucleus</keyword>
<accession>A0AAU9K0E7</accession>
<dbReference type="InterPro" id="IPR011989">
    <property type="entry name" value="ARM-like"/>
</dbReference>
<sequence>MEESIIIEAFRVSLQQDNEARKQAENLLASFKTSSGFIPTLMKISLEEHPIEIKQLAVIYLKNLTKVWKDSKRDFELPSNDKAFLRTNIIECLRFSIPERIRSQFEEIANNIAKADFPWDEILEQIDVALGSDIDHMYAALSMIHQIAKVYEFAMDEKRKNLKILIDRIFGKLDALLGTFLSETSEDAYKYISLILQIFWACFYIELPQSQTSTMQLDSWLQKFKIILELPLGELETPSQSPEDAKLRDVNPRWSCKKWAAQIVHRFFNRYFNLAYLKDHNQIIGQHFQHQWAIQLFAVILPLLYKRASCYIPDIVTNYLLKYVSQGIKFENVAEQMKTATTPNGKLVIPALITDIIIPVVYRTRSDEELWQENPIEFVRKESDLGRAYYSAKSSAIDLLVVICEKGYLSMFLEYVSAELQSSPQLLHKEAILLALGSIYQILKENIDLAQNIQNILSVYVLPEFDNSVGFLRARACWMYAQFASFPFTNREHQSLALQKICQMMLDPDLPVRTEAATALPRLLLWDISKEKVSSEIKEILQVYLKLMGEIDSEDVVDALEDIVGRFSTEIIPYALEFTQHLIATFFRMSTNEGGQDEGESAMAAVSILNTIAKIVDSFEERPQDLLNISVLLVPVFEYCLNEKGCEFFEEAVHLLTSLIYYAPKDALPHLFPFVRLLRASLLGEGNIKAYALEHTLEVFSPIANFISKYPQLTHENLAVILTMGLDLLKGEAPEDPDLMTGCKILIALLENLKGSLDQYIPEIIKQVSNLYKLQVKKKVKVYASEVICIALWNNTLVALQAILELNILTDVFRFSFENLDQYNDYLPRSYAILGLASLISSCEHLPQVVAEGMPVVVKKALKLWKNLEEGEEGNEGEEEGIGQTIAVDHNKFDAEYQKLLEKLKTVKDIEDDEEDDPFDGTPEDLYDSPFETFGINEYLKNVLLTFSQRCPAIYSKIYSELTEEELAILNEIIS</sequence>
<dbReference type="InterPro" id="IPR001494">
    <property type="entry name" value="Importin-beta_N"/>
</dbReference>
<dbReference type="GO" id="GO:0006606">
    <property type="term" value="P:protein import into nucleus"/>
    <property type="evidence" value="ECO:0007669"/>
    <property type="project" value="TreeGrafter"/>
</dbReference>
<dbReference type="SUPFAM" id="SSF48371">
    <property type="entry name" value="ARM repeat"/>
    <property type="match status" value="1"/>
</dbReference>
<dbReference type="InterPro" id="IPR013713">
    <property type="entry name" value="XPO2_central"/>
</dbReference>
<dbReference type="Gene3D" id="1.25.10.10">
    <property type="entry name" value="Leucine-rich Repeat Variant"/>
    <property type="match status" value="1"/>
</dbReference>
<comment type="caution">
    <text evidence="8">The sequence shown here is derived from an EMBL/GenBank/DDBJ whole genome shotgun (WGS) entry which is preliminary data.</text>
</comment>
<dbReference type="Proteomes" id="UP001162131">
    <property type="component" value="Unassembled WGS sequence"/>
</dbReference>
<evidence type="ECO:0000256" key="4">
    <source>
        <dbReference type="ARBA" id="ARBA00022490"/>
    </source>
</evidence>
<dbReference type="AlphaFoldDB" id="A0AAU9K0E7"/>
<evidence type="ECO:0000256" key="1">
    <source>
        <dbReference type="ARBA" id="ARBA00004123"/>
    </source>
</evidence>
<protein>
    <recommendedName>
        <fullName evidence="7">Importin N-terminal domain-containing protein</fullName>
    </recommendedName>
</protein>
<evidence type="ECO:0000256" key="2">
    <source>
        <dbReference type="ARBA" id="ARBA00004496"/>
    </source>
</evidence>
<dbReference type="PROSITE" id="PS50166">
    <property type="entry name" value="IMPORTIN_B_NT"/>
    <property type="match status" value="1"/>
</dbReference>
<reference evidence="8" key="1">
    <citation type="submission" date="2021-09" db="EMBL/GenBank/DDBJ databases">
        <authorList>
            <consortium name="AG Swart"/>
            <person name="Singh M."/>
            <person name="Singh A."/>
            <person name="Seah K."/>
            <person name="Emmerich C."/>
        </authorList>
    </citation>
    <scope>NUCLEOTIDE SEQUENCE</scope>
    <source>
        <strain evidence="8">ATCC30299</strain>
    </source>
</reference>
<evidence type="ECO:0000313" key="8">
    <source>
        <dbReference type="EMBL" id="CAG9331485.1"/>
    </source>
</evidence>
<dbReference type="GO" id="GO:0005829">
    <property type="term" value="C:cytosol"/>
    <property type="evidence" value="ECO:0007669"/>
    <property type="project" value="TreeGrafter"/>
</dbReference>
<evidence type="ECO:0000256" key="3">
    <source>
        <dbReference type="ARBA" id="ARBA00022448"/>
    </source>
</evidence>
<proteinExistence type="predicted"/>
<dbReference type="GO" id="GO:0005635">
    <property type="term" value="C:nuclear envelope"/>
    <property type="evidence" value="ECO:0007669"/>
    <property type="project" value="TreeGrafter"/>
</dbReference>
<dbReference type="PANTHER" id="PTHR10997:SF18">
    <property type="entry name" value="D-IMPORTIN 7_RANBP7"/>
    <property type="match status" value="1"/>
</dbReference>
<dbReference type="PANTHER" id="PTHR10997">
    <property type="entry name" value="IMPORTIN-7, 8, 11"/>
    <property type="match status" value="1"/>
</dbReference>
<dbReference type="SMART" id="SM00913">
    <property type="entry name" value="IBN_N"/>
    <property type="match status" value="1"/>
</dbReference>
<dbReference type="EMBL" id="CAJZBQ010000053">
    <property type="protein sequence ID" value="CAG9331485.1"/>
    <property type="molecule type" value="Genomic_DNA"/>
</dbReference>
<dbReference type="InterPro" id="IPR016024">
    <property type="entry name" value="ARM-type_fold"/>
</dbReference>
<dbReference type="Pfam" id="PF03810">
    <property type="entry name" value="IBN_N"/>
    <property type="match status" value="1"/>
</dbReference>
<evidence type="ECO:0000259" key="7">
    <source>
        <dbReference type="PROSITE" id="PS50166"/>
    </source>
</evidence>
<keyword evidence="9" id="KW-1185">Reference proteome</keyword>